<dbReference type="AlphaFoldDB" id="A0A1E1KZS9"/>
<feature type="region of interest" description="Disordered" evidence="1">
    <location>
        <begin position="27"/>
        <end position="46"/>
    </location>
</feature>
<dbReference type="STRING" id="914237.A0A1E1KZS9"/>
<feature type="region of interest" description="Disordered" evidence="1">
    <location>
        <begin position="555"/>
        <end position="575"/>
    </location>
</feature>
<feature type="region of interest" description="Disordered" evidence="1">
    <location>
        <begin position="211"/>
        <end position="243"/>
    </location>
</feature>
<evidence type="ECO:0000256" key="1">
    <source>
        <dbReference type="SAM" id="MobiDB-lite"/>
    </source>
</evidence>
<feature type="region of interest" description="Disordered" evidence="1">
    <location>
        <begin position="752"/>
        <end position="803"/>
    </location>
</feature>
<keyword evidence="4" id="KW-1185">Reference proteome</keyword>
<feature type="compositionally biased region" description="Low complexity" evidence="1">
    <location>
        <begin position="864"/>
        <end position="886"/>
    </location>
</feature>
<dbReference type="InterPro" id="IPR001849">
    <property type="entry name" value="PH_domain"/>
</dbReference>
<feature type="region of interest" description="Disordered" evidence="1">
    <location>
        <begin position="588"/>
        <end position="649"/>
    </location>
</feature>
<feature type="compositionally biased region" description="Basic and acidic residues" evidence="1">
    <location>
        <begin position="371"/>
        <end position="385"/>
    </location>
</feature>
<comment type="caution">
    <text evidence="3">The sequence shown here is derived from an EMBL/GenBank/DDBJ whole genome shotgun (WGS) entry which is preliminary data.</text>
</comment>
<feature type="compositionally biased region" description="Polar residues" evidence="1">
    <location>
        <begin position="849"/>
        <end position="862"/>
    </location>
</feature>
<feature type="compositionally biased region" description="Polar residues" evidence="1">
    <location>
        <begin position="442"/>
        <end position="464"/>
    </location>
</feature>
<dbReference type="Proteomes" id="UP000178129">
    <property type="component" value="Unassembled WGS sequence"/>
</dbReference>
<evidence type="ECO:0000313" key="3">
    <source>
        <dbReference type="EMBL" id="CZT03756.1"/>
    </source>
</evidence>
<sequence>MANCNGLTPIEAGGLDELPRQDINLAANRRERPPMMNLSTGDIASRVPLRAPKIQKKDSKGGLRAMFTRKRTEQAIAISPLAEEDAPMSGFSERSMGAAAEASLLSVKMAKQRTEKSTPVREIPISETPGKSTKTSRMNMSLRSRSAPSVKTPSKVVPDLPSTKSMSRPRTRSSAAWDPPPLFQAYPQAIKHAQLSASTLSADSIIRMNNHRRNNSLRSDTEATDCSTAGEKKAEKSKSRHKRQVSGSLLKADWIQKTFVLVTSGYLLQYAGEGSFDRLPEKIMQLGKDSVAFASDAIPGKHWVLQISQAMDSDGTPASDSRSLLSRLAFRGADYRRSATSLLLVFDSAEDMDSWLAIVRREIEALGGKKHASETGRPKADDKILQLKSQPSHRYLIHRSTDDLSNLASPQMPSLGPPPWIQDKDNEPQKNLEQTTSERTRPQGSSIRPSTGHSMAGSVTSNDARQLESLRDSTNRFSYLSSGQRTLITSRGSSSSTSSTRESANFDDNVSKPSSGDIHSRPNAAAVSERRRSMLTMAIPLFGAPITAKAYRHSTYGGPSSVGRSRSPGFTPNFSVPNSSIKRYSIVRRPSSPIASPSSRPVARDSLMKGTRKAPPSALHVPRSLSPVKASPKKAAAPMASTSSSPNSRIYPQHQAQTYLQAKPSVITIPPRSPSDKTPTMSISHPRRMSSLAPLAPHESAHLDLHLPRRYSSMQTLGEVGEKRFLNNLDAPSRPAPLLPAELASSISLSPLRQGFDFSPPSENQQIQPQTQQMDFAQKQYSRPSSRTSINSRQPLPLSLPLQTPMPLPALANMKSKVNRPISMQISPAASHRNNHYLTHNQDQTTIPPNTAFQPQPRSVIQFSPRPTSSSSIRSSSLSPTTSISTAMTTPMSIISPGLQRAKGEPSKTLGIRKSMPMLVVNGPPPAPPPRCALPPIPPQGGSDNGSGSGRARSGSVRASVSVGG</sequence>
<name>A0A1E1KZS9_9HELO</name>
<feature type="compositionally biased region" description="Polar residues" evidence="1">
    <location>
        <begin position="761"/>
        <end position="794"/>
    </location>
</feature>
<dbReference type="InParanoid" id="A0A1E1KZS9"/>
<feature type="region of interest" description="Disordered" evidence="1">
    <location>
        <begin position="485"/>
        <end position="527"/>
    </location>
</feature>
<feature type="compositionally biased region" description="Low complexity" evidence="1">
    <location>
        <begin position="950"/>
        <end position="965"/>
    </location>
</feature>
<feature type="compositionally biased region" description="Basic and acidic residues" evidence="1">
    <location>
        <begin position="422"/>
        <end position="441"/>
    </location>
</feature>
<feature type="compositionally biased region" description="Low complexity" evidence="1">
    <location>
        <begin position="485"/>
        <end position="503"/>
    </location>
</feature>
<feature type="region of interest" description="Disordered" evidence="1">
    <location>
        <begin position="111"/>
        <end position="180"/>
    </location>
</feature>
<reference evidence="4" key="1">
    <citation type="submission" date="2016-03" db="EMBL/GenBank/DDBJ databases">
        <authorList>
            <person name="Ploux O."/>
        </authorList>
    </citation>
    <scope>NUCLEOTIDE SEQUENCE [LARGE SCALE GENOMIC DNA]</scope>
    <source>
        <strain evidence="4">UK7</strain>
    </source>
</reference>
<gene>
    <name evidence="3" type="ORF">RCO7_07589</name>
</gene>
<feature type="region of interest" description="Disordered" evidence="1">
    <location>
        <begin position="368"/>
        <end position="392"/>
    </location>
</feature>
<feature type="compositionally biased region" description="Low complexity" evidence="1">
    <location>
        <begin position="557"/>
        <end position="569"/>
    </location>
</feature>
<feature type="region of interest" description="Disordered" evidence="1">
    <location>
        <begin position="849"/>
        <end position="965"/>
    </location>
</feature>
<evidence type="ECO:0000313" key="4">
    <source>
        <dbReference type="Proteomes" id="UP000178129"/>
    </source>
</evidence>
<proteinExistence type="predicted"/>
<accession>A0A1E1KZS9</accession>
<feature type="region of interest" description="Disordered" evidence="1">
    <location>
        <begin position="404"/>
        <end position="466"/>
    </location>
</feature>
<protein>
    <recommendedName>
        <fullName evidence="2">PH domain-containing protein</fullName>
    </recommendedName>
</protein>
<feature type="compositionally biased region" description="Pro residues" evidence="1">
    <location>
        <begin position="923"/>
        <end position="939"/>
    </location>
</feature>
<feature type="domain" description="PH" evidence="2">
    <location>
        <begin position="242"/>
        <end position="364"/>
    </location>
</feature>
<feature type="compositionally biased region" description="Low complexity" evidence="1">
    <location>
        <begin position="624"/>
        <end position="648"/>
    </location>
</feature>
<organism evidence="3 4">
    <name type="scientific">Rhynchosporium graminicola</name>
    <dbReference type="NCBI Taxonomy" id="2792576"/>
    <lineage>
        <taxon>Eukaryota</taxon>
        <taxon>Fungi</taxon>
        <taxon>Dikarya</taxon>
        <taxon>Ascomycota</taxon>
        <taxon>Pezizomycotina</taxon>
        <taxon>Leotiomycetes</taxon>
        <taxon>Helotiales</taxon>
        <taxon>Ploettnerulaceae</taxon>
        <taxon>Rhynchosporium</taxon>
    </lineage>
</organism>
<dbReference type="PROSITE" id="PS50003">
    <property type="entry name" value="PH_DOMAIN"/>
    <property type="match status" value="1"/>
</dbReference>
<dbReference type="EMBL" id="FJUW01000029">
    <property type="protein sequence ID" value="CZT03756.1"/>
    <property type="molecule type" value="Genomic_DNA"/>
</dbReference>
<evidence type="ECO:0000259" key="2">
    <source>
        <dbReference type="PROSITE" id="PS50003"/>
    </source>
</evidence>
<feature type="compositionally biased region" description="Polar residues" evidence="1">
    <location>
        <begin position="162"/>
        <end position="174"/>
    </location>
</feature>
<feature type="compositionally biased region" description="Polar residues" evidence="1">
    <location>
        <begin position="129"/>
        <end position="152"/>
    </location>
</feature>
<feature type="compositionally biased region" description="Low complexity" evidence="1">
    <location>
        <begin position="588"/>
        <end position="601"/>
    </location>
</feature>